<dbReference type="PROSITE" id="PS51318">
    <property type="entry name" value="TAT"/>
    <property type="match status" value="1"/>
</dbReference>
<keyword evidence="2" id="KW-0732">Signal</keyword>
<evidence type="ECO:0000256" key="1">
    <source>
        <dbReference type="SAM" id="MobiDB-lite"/>
    </source>
</evidence>
<evidence type="ECO:0000256" key="2">
    <source>
        <dbReference type="SAM" id="SignalP"/>
    </source>
</evidence>
<evidence type="ECO:0000313" key="4">
    <source>
        <dbReference type="Proteomes" id="UP001230328"/>
    </source>
</evidence>
<protein>
    <recommendedName>
        <fullName evidence="5">Pectate lyase</fullName>
    </recommendedName>
</protein>
<dbReference type="InterPro" id="IPR006311">
    <property type="entry name" value="TAT_signal"/>
</dbReference>
<sequence>MLRSPRSPGRRRIPTLLATLALVASAATAVAATPPTKAAQATALPTGWATVVNAGVTAEHAIEAPNNANVRFRNMVAVSLGGTGTIRHVINDRGGPSNSATNATNLVSHP</sequence>
<dbReference type="EMBL" id="JAUSZI010000002">
    <property type="protein sequence ID" value="MDQ1032393.1"/>
    <property type="molecule type" value="Genomic_DNA"/>
</dbReference>
<feature type="chain" id="PRO_5046982349" description="Pectate lyase" evidence="2">
    <location>
        <begin position="32"/>
        <end position="110"/>
    </location>
</feature>
<evidence type="ECO:0008006" key="5">
    <source>
        <dbReference type="Google" id="ProtNLM"/>
    </source>
</evidence>
<reference evidence="3 4" key="1">
    <citation type="submission" date="2023-07" db="EMBL/GenBank/DDBJ databases">
        <title>Comparative genomics of wheat-associated soil bacteria to identify genetic determinants of phenazine resistance.</title>
        <authorList>
            <person name="Mouncey N."/>
        </authorList>
    </citation>
    <scope>NUCLEOTIDE SEQUENCE [LARGE SCALE GENOMIC DNA]</scope>
    <source>
        <strain evidence="3 4">V2I4</strain>
    </source>
</reference>
<keyword evidence="4" id="KW-1185">Reference proteome</keyword>
<comment type="caution">
    <text evidence="3">The sequence shown here is derived from an EMBL/GenBank/DDBJ whole genome shotgun (WGS) entry which is preliminary data.</text>
</comment>
<feature type="signal peptide" evidence="2">
    <location>
        <begin position="1"/>
        <end position="31"/>
    </location>
</feature>
<gene>
    <name evidence="3" type="ORF">QF035_009975</name>
</gene>
<name>A0ABU0T9M0_9ACTN</name>
<organism evidence="3 4">
    <name type="scientific">Streptomyces umbrinus</name>
    <dbReference type="NCBI Taxonomy" id="67370"/>
    <lineage>
        <taxon>Bacteria</taxon>
        <taxon>Bacillati</taxon>
        <taxon>Actinomycetota</taxon>
        <taxon>Actinomycetes</taxon>
        <taxon>Kitasatosporales</taxon>
        <taxon>Streptomycetaceae</taxon>
        <taxon>Streptomyces</taxon>
        <taxon>Streptomyces phaeochromogenes group</taxon>
    </lineage>
</organism>
<accession>A0ABU0T9M0</accession>
<feature type="region of interest" description="Disordered" evidence="1">
    <location>
        <begin position="90"/>
        <end position="110"/>
    </location>
</feature>
<dbReference type="Proteomes" id="UP001230328">
    <property type="component" value="Unassembled WGS sequence"/>
</dbReference>
<feature type="compositionally biased region" description="Polar residues" evidence="1">
    <location>
        <begin position="96"/>
        <end position="110"/>
    </location>
</feature>
<proteinExistence type="predicted"/>
<evidence type="ECO:0000313" key="3">
    <source>
        <dbReference type="EMBL" id="MDQ1032393.1"/>
    </source>
</evidence>